<evidence type="ECO:0000256" key="1">
    <source>
        <dbReference type="ARBA" id="ARBA00008007"/>
    </source>
</evidence>
<keyword evidence="3" id="KW-1185">Reference proteome</keyword>
<dbReference type="SUPFAM" id="SSF53271">
    <property type="entry name" value="PRTase-like"/>
    <property type="match status" value="1"/>
</dbReference>
<evidence type="ECO:0000313" key="3">
    <source>
        <dbReference type="Proteomes" id="UP001221268"/>
    </source>
</evidence>
<dbReference type="InterPro" id="IPR000836">
    <property type="entry name" value="PRTase_dom"/>
</dbReference>
<comment type="similarity">
    <text evidence="1">Belongs to the ComF/GntX family.</text>
</comment>
<dbReference type="Gene3D" id="3.40.50.2020">
    <property type="match status" value="1"/>
</dbReference>
<accession>A0ABY7RIX5</accession>
<dbReference type="RefSeq" id="WP_237090712.1">
    <property type="nucleotide sequence ID" value="NZ_CP116766.1"/>
</dbReference>
<dbReference type="CDD" id="cd06223">
    <property type="entry name" value="PRTases_typeI"/>
    <property type="match status" value="1"/>
</dbReference>
<evidence type="ECO:0000313" key="2">
    <source>
        <dbReference type="EMBL" id="WCL71274.1"/>
    </source>
</evidence>
<dbReference type="EMBL" id="CP116766">
    <property type="protein sequence ID" value="WCL71274.1"/>
    <property type="molecule type" value="Genomic_DNA"/>
</dbReference>
<proteinExistence type="inferred from homology"/>
<dbReference type="PANTHER" id="PTHR47505">
    <property type="entry name" value="DNA UTILIZATION PROTEIN YHGH"/>
    <property type="match status" value="1"/>
</dbReference>
<gene>
    <name evidence="2" type="ORF">PJU73_08030</name>
</gene>
<dbReference type="InterPro" id="IPR029057">
    <property type="entry name" value="PRTase-like"/>
</dbReference>
<protein>
    <submittedName>
        <fullName evidence="2">ComF family protein</fullName>
    </submittedName>
</protein>
<dbReference type="PANTHER" id="PTHR47505:SF1">
    <property type="entry name" value="DNA UTILIZATION PROTEIN YHGH"/>
    <property type="match status" value="1"/>
</dbReference>
<name>A0ABY7RIX5_9NEIS</name>
<organism evidence="2 3">
    <name type="scientific">Neisseria lisongii</name>
    <dbReference type="NCBI Taxonomy" id="2912188"/>
    <lineage>
        <taxon>Bacteria</taxon>
        <taxon>Pseudomonadati</taxon>
        <taxon>Pseudomonadota</taxon>
        <taxon>Betaproteobacteria</taxon>
        <taxon>Neisseriales</taxon>
        <taxon>Neisseriaceae</taxon>
        <taxon>Neisseria</taxon>
    </lineage>
</organism>
<sequence length="239" mass="26953">MAVLSFLQKLRRQHCLLCHDLCRRSDSDGLCSGCRADLASGLCDGDNSCPLCFRPIAGGAVCGSCQQKPPHFDRLWASLYYEPPIRSIIHLFKHLSDLSPVRPLVSLMTQNPPPWLAQERIDGVLPVPLSKNRRLYRGFNQSEELAERLAALYGWRIFPHDTVLRADKPPQSTLKSSERRRNVRNIFQGRTQFPPDCNILLIDDVLTTGATLDELAKTLKKSGAAEVFCWTLARSRLKK</sequence>
<dbReference type="Proteomes" id="UP001221268">
    <property type="component" value="Chromosome"/>
</dbReference>
<dbReference type="InterPro" id="IPR051910">
    <property type="entry name" value="ComF/GntX_DNA_util-trans"/>
</dbReference>
<reference evidence="2 3" key="1">
    <citation type="submission" date="2023-01" db="EMBL/GenBank/DDBJ databases">
        <authorList>
            <person name="Yang C."/>
        </authorList>
    </citation>
    <scope>NUCLEOTIDE SEQUENCE [LARGE SCALE GENOMIC DNA]</scope>
    <source>
        <strain evidence="2 3">ZJ106</strain>
    </source>
</reference>